<feature type="transmembrane region" description="Helical" evidence="6">
    <location>
        <begin position="20"/>
        <end position="41"/>
    </location>
</feature>
<proteinExistence type="predicted"/>
<reference evidence="7 8" key="1">
    <citation type="journal article" date="2017" name="Int. J. Syst. Evol. Microbiol.">
        <title>Achromobacter aloeverae sp. nov., isolated from the root of Aloe vera (L.) Burm.f.</title>
        <authorList>
            <person name="Kuncharoen N."/>
            <person name="Muramatsu Y."/>
            <person name="Shibata C."/>
            <person name="Kamakura Y."/>
            <person name="Nakagawa Y."/>
            <person name="Tanasupawat S."/>
        </authorList>
    </citation>
    <scope>NUCLEOTIDE SEQUENCE [LARGE SCALE GENOMIC DNA]</scope>
    <source>
        <strain evidence="7 8">AVA-1</strain>
    </source>
</reference>
<sequence>MLFFERNGRAFVRVLCSETLNTASTSVLAIAAPLVAISALGATVFEVAMLAAASSAAPLFFGLSVGPIVDRLDHKRLMIGCSLARLLCVLIASVLFVVGWMNITVLAVIGFALSAVKLLFDTVMISAMPAVVARSDLTKANSWYEGANSAASTGAPATAGWLLQLLPAATVYIIGACLYLLSTTLLKTVSLPTKPNTEIPKRSHWADIADSVRILWDNRVQRVIAIAAGIFNFFHSAFFAVFAHYAITQLKFDAASYGTMLSFVGAAGLLAALFAPRLVSKVGPRGTLVWSLLSIGPLGVPLILLEGASLPYQATIIVLCFAVWDFMIVLHLIVEQTIRQVTVDSSQLGRVSSTTRFVSWGADPIGALSGGLLASTAIGSRGALAVCLVGFLGSGATLLFSRTIAALPVSQAMNDTLAAGR</sequence>
<dbReference type="OrthoDB" id="145388at2"/>
<dbReference type="Proteomes" id="UP000290849">
    <property type="component" value="Unassembled WGS sequence"/>
</dbReference>
<dbReference type="PANTHER" id="PTHR23513">
    <property type="entry name" value="INTEGRAL MEMBRANE EFFLUX PROTEIN-RELATED"/>
    <property type="match status" value="1"/>
</dbReference>
<feature type="transmembrane region" description="Helical" evidence="6">
    <location>
        <begin position="161"/>
        <end position="181"/>
    </location>
</feature>
<evidence type="ECO:0000256" key="4">
    <source>
        <dbReference type="ARBA" id="ARBA00022989"/>
    </source>
</evidence>
<gene>
    <name evidence="7" type="ORF">C7R54_22590</name>
</gene>
<feature type="transmembrane region" description="Helical" evidence="6">
    <location>
        <begin position="47"/>
        <end position="65"/>
    </location>
</feature>
<evidence type="ECO:0000256" key="5">
    <source>
        <dbReference type="ARBA" id="ARBA00023136"/>
    </source>
</evidence>
<evidence type="ECO:0000256" key="3">
    <source>
        <dbReference type="ARBA" id="ARBA00022692"/>
    </source>
</evidence>
<name>A0A4Q1HFA4_9BURK</name>
<dbReference type="Gene3D" id="1.20.1250.20">
    <property type="entry name" value="MFS general substrate transporter like domains"/>
    <property type="match status" value="1"/>
</dbReference>
<comment type="caution">
    <text evidence="7">The sequence shown here is derived from an EMBL/GenBank/DDBJ whole genome shotgun (WGS) entry which is preliminary data.</text>
</comment>
<feature type="transmembrane region" description="Helical" evidence="6">
    <location>
        <begin position="254"/>
        <end position="275"/>
    </location>
</feature>
<keyword evidence="8" id="KW-1185">Reference proteome</keyword>
<keyword evidence="2" id="KW-1003">Cell membrane</keyword>
<feature type="transmembrane region" description="Helical" evidence="6">
    <location>
        <begin position="310"/>
        <end position="334"/>
    </location>
</feature>
<evidence type="ECO:0000256" key="1">
    <source>
        <dbReference type="ARBA" id="ARBA00004651"/>
    </source>
</evidence>
<keyword evidence="3 6" id="KW-0812">Transmembrane</keyword>
<dbReference type="AlphaFoldDB" id="A0A4Q1HFA4"/>
<evidence type="ECO:0000313" key="7">
    <source>
        <dbReference type="EMBL" id="RXN85282.1"/>
    </source>
</evidence>
<keyword evidence="4 6" id="KW-1133">Transmembrane helix</keyword>
<dbReference type="PANTHER" id="PTHR23513:SF6">
    <property type="entry name" value="MAJOR FACILITATOR SUPERFAMILY ASSOCIATED DOMAIN-CONTAINING PROTEIN"/>
    <property type="match status" value="1"/>
</dbReference>
<feature type="transmembrane region" description="Helical" evidence="6">
    <location>
        <begin position="223"/>
        <end position="248"/>
    </location>
</feature>
<dbReference type="GO" id="GO:0005886">
    <property type="term" value="C:plasma membrane"/>
    <property type="evidence" value="ECO:0007669"/>
    <property type="project" value="UniProtKB-SubCell"/>
</dbReference>
<dbReference type="EMBL" id="PYAL01000007">
    <property type="protein sequence ID" value="RXN85282.1"/>
    <property type="molecule type" value="Genomic_DNA"/>
</dbReference>
<dbReference type="GO" id="GO:0022857">
    <property type="term" value="F:transmembrane transporter activity"/>
    <property type="evidence" value="ECO:0007669"/>
    <property type="project" value="InterPro"/>
</dbReference>
<dbReference type="Pfam" id="PF07690">
    <property type="entry name" value="MFS_1"/>
    <property type="match status" value="1"/>
</dbReference>
<accession>A0A4Q1HFA4</accession>
<keyword evidence="5 6" id="KW-0472">Membrane</keyword>
<evidence type="ECO:0000256" key="2">
    <source>
        <dbReference type="ARBA" id="ARBA00022475"/>
    </source>
</evidence>
<dbReference type="RefSeq" id="WP_129152799.1">
    <property type="nucleotide sequence ID" value="NZ_JBHSDO010000005.1"/>
</dbReference>
<dbReference type="CDD" id="cd06173">
    <property type="entry name" value="MFS_MefA_like"/>
    <property type="match status" value="1"/>
</dbReference>
<dbReference type="InterPro" id="IPR011701">
    <property type="entry name" value="MFS"/>
</dbReference>
<dbReference type="InterPro" id="IPR036259">
    <property type="entry name" value="MFS_trans_sf"/>
</dbReference>
<evidence type="ECO:0008006" key="9">
    <source>
        <dbReference type="Google" id="ProtNLM"/>
    </source>
</evidence>
<protein>
    <recommendedName>
        <fullName evidence="9">MFS transporter</fullName>
    </recommendedName>
</protein>
<evidence type="ECO:0000313" key="8">
    <source>
        <dbReference type="Proteomes" id="UP000290849"/>
    </source>
</evidence>
<dbReference type="SUPFAM" id="SSF103473">
    <property type="entry name" value="MFS general substrate transporter"/>
    <property type="match status" value="1"/>
</dbReference>
<feature type="transmembrane region" description="Helical" evidence="6">
    <location>
        <begin position="287"/>
        <end position="304"/>
    </location>
</feature>
<organism evidence="7 8">
    <name type="scientific">Achromobacter aloeverae</name>
    <dbReference type="NCBI Taxonomy" id="1750518"/>
    <lineage>
        <taxon>Bacteria</taxon>
        <taxon>Pseudomonadati</taxon>
        <taxon>Pseudomonadota</taxon>
        <taxon>Betaproteobacteria</taxon>
        <taxon>Burkholderiales</taxon>
        <taxon>Alcaligenaceae</taxon>
        <taxon>Achromobacter</taxon>
    </lineage>
</organism>
<evidence type="ECO:0000256" key="6">
    <source>
        <dbReference type="SAM" id="Phobius"/>
    </source>
</evidence>
<feature type="transmembrane region" description="Helical" evidence="6">
    <location>
        <begin position="86"/>
        <end position="113"/>
    </location>
</feature>
<comment type="subcellular location">
    <subcellularLocation>
        <location evidence="1">Cell membrane</location>
        <topology evidence="1">Multi-pass membrane protein</topology>
    </subcellularLocation>
</comment>